<reference evidence="3 4" key="1">
    <citation type="submission" date="2016-11" db="EMBL/GenBank/DDBJ databases">
        <authorList>
            <person name="Jaros S."/>
            <person name="Januszkiewicz K."/>
            <person name="Wedrychowicz H."/>
        </authorList>
    </citation>
    <scope>NUCLEOTIDE SEQUENCE [LARGE SCALE GENOMIC DNA]</scope>
    <source>
        <strain evidence="3 4">DSM 4740</strain>
    </source>
</reference>
<sequence>MKTTITSNMCKHLMVTGIVATFVFASGAALADYPERPITLVVPWAAGGGTDATARTIGRALEEQLGQTVNVVNRTGGSGVVGHTAMLNAAPDGYTIGLATGEVNMMHWLGLTDLTYEDFTPIGQINYDFPGVQVAADSPYESLEELVEAIRTEPKGTFTASGTGLGGVWHLAFAGFLMDQGIEADRVSWIPSEGAAPAMTELVSGGIDIVPSSVPEARSMIEAGKVKSFTVMSPERIPSFPNVPTLREEIGSDYQVGEWRGIAGPKGMPPEVVATLEEALEEAYKSDTYQDFMKQQGFGTEWRNAEEFGKFMAEMDQVFGNIVEQVGLAN</sequence>
<accession>A0A1M7AA18</accession>
<feature type="signal peptide" evidence="2">
    <location>
        <begin position="1"/>
        <end position="31"/>
    </location>
</feature>
<evidence type="ECO:0000313" key="3">
    <source>
        <dbReference type="EMBL" id="SHL39563.1"/>
    </source>
</evidence>
<name>A0A1M7AA18_9GAMM</name>
<evidence type="ECO:0000256" key="2">
    <source>
        <dbReference type="SAM" id="SignalP"/>
    </source>
</evidence>
<proteinExistence type="inferred from homology"/>
<protein>
    <submittedName>
        <fullName evidence="3">Tripartite-type tricarboxylate transporter, receptor component TctC</fullName>
    </submittedName>
</protein>
<dbReference type="STRING" id="44933.SAMN05660971_00425"/>
<dbReference type="EMBL" id="FRCA01000001">
    <property type="protein sequence ID" value="SHL39563.1"/>
    <property type="molecule type" value="Genomic_DNA"/>
</dbReference>
<dbReference type="PANTHER" id="PTHR42928">
    <property type="entry name" value="TRICARBOXYLATE-BINDING PROTEIN"/>
    <property type="match status" value="1"/>
</dbReference>
<feature type="chain" id="PRO_5012002879" evidence="2">
    <location>
        <begin position="32"/>
        <end position="330"/>
    </location>
</feature>
<dbReference type="InterPro" id="IPR042100">
    <property type="entry name" value="Bug_dom1"/>
</dbReference>
<keyword evidence="2" id="KW-0732">Signal</keyword>
<dbReference type="AlphaFoldDB" id="A0A1M7AA18"/>
<organism evidence="3 4">
    <name type="scientific">Halomonas cupida</name>
    <dbReference type="NCBI Taxonomy" id="44933"/>
    <lineage>
        <taxon>Bacteria</taxon>
        <taxon>Pseudomonadati</taxon>
        <taxon>Pseudomonadota</taxon>
        <taxon>Gammaproteobacteria</taxon>
        <taxon>Oceanospirillales</taxon>
        <taxon>Halomonadaceae</taxon>
        <taxon>Halomonas</taxon>
    </lineage>
</organism>
<comment type="similarity">
    <text evidence="1">Belongs to the UPF0065 (bug) family.</text>
</comment>
<keyword evidence="3" id="KW-0675">Receptor</keyword>
<dbReference type="Gene3D" id="3.40.190.10">
    <property type="entry name" value="Periplasmic binding protein-like II"/>
    <property type="match status" value="1"/>
</dbReference>
<evidence type="ECO:0000313" key="4">
    <source>
        <dbReference type="Proteomes" id="UP000184123"/>
    </source>
</evidence>
<dbReference type="Gene3D" id="3.40.190.150">
    <property type="entry name" value="Bordetella uptake gene, domain 1"/>
    <property type="match status" value="1"/>
</dbReference>
<dbReference type="PANTHER" id="PTHR42928:SF5">
    <property type="entry name" value="BLR1237 PROTEIN"/>
    <property type="match status" value="1"/>
</dbReference>
<dbReference type="Proteomes" id="UP000184123">
    <property type="component" value="Unassembled WGS sequence"/>
</dbReference>
<dbReference type="SUPFAM" id="SSF53850">
    <property type="entry name" value="Periplasmic binding protein-like II"/>
    <property type="match status" value="1"/>
</dbReference>
<dbReference type="InterPro" id="IPR005064">
    <property type="entry name" value="BUG"/>
</dbReference>
<dbReference type="Pfam" id="PF03401">
    <property type="entry name" value="TctC"/>
    <property type="match status" value="1"/>
</dbReference>
<dbReference type="CDD" id="cd07012">
    <property type="entry name" value="PBP2_Bug_TTT"/>
    <property type="match status" value="1"/>
</dbReference>
<dbReference type="OrthoDB" id="5171643at2"/>
<gene>
    <name evidence="3" type="ORF">SAMN05660971_00425</name>
</gene>
<evidence type="ECO:0000256" key="1">
    <source>
        <dbReference type="ARBA" id="ARBA00006987"/>
    </source>
</evidence>
<dbReference type="PIRSF" id="PIRSF017082">
    <property type="entry name" value="YflP"/>
    <property type="match status" value="1"/>
</dbReference>